<dbReference type="Proteomes" id="UP001060085">
    <property type="component" value="Linkage Group LG07"/>
</dbReference>
<evidence type="ECO:0000313" key="2">
    <source>
        <dbReference type="Proteomes" id="UP001060085"/>
    </source>
</evidence>
<proteinExistence type="predicted"/>
<accession>A0ACC0A4K7</accession>
<protein>
    <submittedName>
        <fullName evidence="1">Uncharacterized protein</fullName>
    </submittedName>
</protein>
<name>A0ACC0A4K7_CATRO</name>
<gene>
    <name evidence="1" type="ORF">M9H77_32362</name>
</gene>
<keyword evidence="2" id="KW-1185">Reference proteome</keyword>
<organism evidence="1 2">
    <name type="scientific">Catharanthus roseus</name>
    <name type="common">Madagascar periwinkle</name>
    <name type="synonym">Vinca rosea</name>
    <dbReference type="NCBI Taxonomy" id="4058"/>
    <lineage>
        <taxon>Eukaryota</taxon>
        <taxon>Viridiplantae</taxon>
        <taxon>Streptophyta</taxon>
        <taxon>Embryophyta</taxon>
        <taxon>Tracheophyta</taxon>
        <taxon>Spermatophyta</taxon>
        <taxon>Magnoliopsida</taxon>
        <taxon>eudicotyledons</taxon>
        <taxon>Gunneridae</taxon>
        <taxon>Pentapetalae</taxon>
        <taxon>asterids</taxon>
        <taxon>lamiids</taxon>
        <taxon>Gentianales</taxon>
        <taxon>Apocynaceae</taxon>
        <taxon>Rauvolfioideae</taxon>
        <taxon>Vinceae</taxon>
        <taxon>Catharanthinae</taxon>
        <taxon>Catharanthus</taxon>
    </lineage>
</organism>
<evidence type="ECO:0000313" key="1">
    <source>
        <dbReference type="EMBL" id="KAI5655175.1"/>
    </source>
</evidence>
<sequence>MLDYRCSSVDWKPSPVVALATSIDDSQVAAAREDGSVEIWLVSPGSVGWHCQITIHGDPNSRVSSLVWCKPGSVGAPSGRLFSSSIDGSLSEWDLFDLRQKIVLDSIGVSIWQMAAEPCHMPELLKKEDSGPYENGHADSGINGGADGSLTDDGSSESDSDDDDSVELPDELASHSTRLAVACDDGCVRIYNVSGIDKPTYYRSLPRVSGRTLSVTWSPDASRIYSGSSDGFIRCWDAKSTQEIYRITVGLGGLGSGPELCIWSLLALRCGTLVSADSTGSVQFWDSQHGTLQQAHSSHKGDVTALAAAPSHNRVFSAGSDGQVILYKLSSDTISSNEGKTSTDVKKTWVYVGYVRAHSHDVRALTVAVPISQEDASPAKKSVKLRGKEKPLEFSYHKWAHLGVPMLISAGDDTKLFAYSVREFTKFSPHDICPAPQRISMQLVHNSSSQTPLLLVQSPNWLDILSVRVKEVGVSDCGFGRCNGRAITDLVARVKCMVSRKIICSAISSSATFFAYSDHVKPSLFELKRNKTGKHSWTVNKRQLCRGLPYAHCMVFSSESSRLLLAGHDRKIYVVDIGSGELVHFFTPCRKERVEGLPPSEPPITKMFTSIDGQWLAAVNCFGDVYIFNLELQRQHWFISRLDNASVTAGGFTPRNSNVLVLSTSSNHVYAFDVEAKQLGEWSLNHTYSLPRRFQEFPGEVIGLSFPPSSSSLTVIVYSPRAMCLIDFGMPVDGGDNADLANGQGLKLRKLQNGKLFDLRMPEGYNDAALVNGQELKLIKLQNGMLKRKFISHESETREVGSKNFKFCYFNDPVLFVGHLSRNSLLIMEKPWMEVVRTFDAPVHRHIFGT</sequence>
<comment type="caution">
    <text evidence="1">The sequence shown here is derived from an EMBL/GenBank/DDBJ whole genome shotgun (WGS) entry which is preliminary data.</text>
</comment>
<dbReference type="EMBL" id="CM044707">
    <property type="protein sequence ID" value="KAI5655175.1"/>
    <property type="molecule type" value="Genomic_DNA"/>
</dbReference>
<reference evidence="2" key="1">
    <citation type="journal article" date="2023" name="Nat. Plants">
        <title>Single-cell RNA sequencing provides a high-resolution roadmap for understanding the multicellular compartmentation of specialized metabolism.</title>
        <authorList>
            <person name="Sun S."/>
            <person name="Shen X."/>
            <person name="Li Y."/>
            <person name="Li Y."/>
            <person name="Wang S."/>
            <person name="Li R."/>
            <person name="Zhang H."/>
            <person name="Shen G."/>
            <person name="Guo B."/>
            <person name="Wei J."/>
            <person name="Xu J."/>
            <person name="St-Pierre B."/>
            <person name="Chen S."/>
            <person name="Sun C."/>
        </authorList>
    </citation>
    <scope>NUCLEOTIDE SEQUENCE [LARGE SCALE GENOMIC DNA]</scope>
</reference>